<evidence type="ECO:0000256" key="2">
    <source>
        <dbReference type="SAM" id="SignalP"/>
    </source>
</evidence>
<sequence length="411" mass="46222">MITKTFKTLFIFWIASAFILFAVHAQTPEELKEQISQREREIQELEKQAEAYRNEIDKNSSKAKTLNTEISRINTQVSQLRNNIAITEKKIEATTLEMKELDLDIDSAESSINTNREVMIQLLRQLNEISSKDPLVLILEQNRISDVIREFSFLDNLQANLIKKTNFLRDLKESLKLALDSSEKKKEQYGNLAKTLDAQKLAADDQKSEKQQVLTQTKSQEAAYQKLLKETEEKQKQIEAEIINLEKELRAQLNVDTLPGYTKGLLLWPVKDGYQTQAFGDVPYGSITRKYYSYHNGVDIGAKTGTGAPILAAADGRVKAVGNNGKYAYGKWVAIDHGNGLVTLYAHLSSIQVTQSQSVKQGQTIGLMGATGLATGPHLHFTVYAASSFRTENRWYGLLPLGAPLNPYEYL</sequence>
<proteinExistence type="predicted"/>
<feature type="coiled-coil region" evidence="1">
    <location>
        <begin position="28"/>
        <end position="111"/>
    </location>
</feature>
<dbReference type="Pfam" id="PF01551">
    <property type="entry name" value="Peptidase_M23"/>
    <property type="match status" value="1"/>
</dbReference>
<evidence type="ECO:0000256" key="1">
    <source>
        <dbReference type="SAM" id="Coils"/>
    </source>
</evidence>
<dbReference type="SUPFAM" id="SSF51261">
    <property type="entry name" value="Duplicated hybrid motif"/>
    <property type="match status" value="1"/>
</dbReference>
<dbReference type="InterPro" id="IPR011055">
    <property type="entry name" value="Dup_hybrid_motif"/>
</dbReference>
<evidence type="ECO:0000313" key="5">
    <source>
        <dbReference type="Proteomes" id="UP000178570"/>
    </source>
</evidence>
<dbReference type="EMBL" id="MHHY01000009">
    <property type="protein sequence ID" value="OGY40317.1"/>
    <property type="molecule type" value="Genomic_DNA"/>
</dbReference>
<feature type="chain" id="PRO_5009581349" description="M23ase beta-sheet core domain-containing protein" evidence="2">
    <location>
        <begin position="26"/>
        <end position="411"/>
    </location>
</feature>
<dbReference type="InterPro" id="IPR016047">
    <property type="entry name" value="M23ase_b-sheet_dom"/>
</dbReference>
<dbReference type="GO" id="GO:0004222">
    <property type="term" value="F:metalloendopeptidase activity"/>
    <property type="evidence" value="ECO:0007669"/>
    <property type="project" value="TreeGrafter"/>
</dbReference>
<dbReference type="AlphaFoldDB" id="A0A1G1XLX0"/>
<accession>A0A1G1XLX0</accession>
<dbReference type="InterPro" id="IPR050570">
    <property type="entry name" value="Cell_wall_metabolism_enzyme"/>
</dbReference>
<dbReference type="PANTHER" id="PTHR21666">
    <property type="entry name" value="PEPTIDASE-RELATED"/>
    <property type="match status" value="1"/>
</dbReference>
<dbReference type="Gene3D" id="6.10.250.3150">
    <property type="match status" value="1"/>
</dbReference>
<evidence type="ECO:0000313" key="4">
    <source>
        <dbReference type="EMBL" id="OGY40317.1"/>
    </source>
</evidence>
<keyword evidence="2" id="KW-0732">Signal</keyword>
<gene>
    <name evidence="4" type="ORF">A2570_03505</name>
</gene>
<feature type="coiled-coil region" evidence="1">
    <location>
        <begin position="214"/>
        <end position="255"/>
    </location>
</feature>
<feature type="signal peptide" evidence="2">
    <location>
        <begin position="1"/>
        <end position="25"/>
    </location>
</feature>
<name>A0A1G1XLX0_9BACT</name>
<feature type="domain" description="M23ase beta-sheet core" evidence="3">
    <location>
        <begin position="294"/>
        <end position="385"/>
    </location>
</feature>
<evidence type="ECO:0000259" key="3">
    <source>
        <dbReference type="Pfam" id="PF01551"/>
    </source>
</evidence>
<dbReference type="Proteomes" id="UP000178570">
    <property type="component" value="Unassembled WGS sequence"/>
</dbReference>
<protein>
    <recommendedName>
        <fullName evidence="3">M23ase beta-sheet core domain-containing protein</fullName>
    </recommendedName>
</protein>
<dbReference type="CDD" id="cd12797">
    <property type="entry name" value="M23_peptidase"/>
    <property type="match status" value="1"/>
</dbReference>
<comment type="caution">
    <text evidence="4">The sequence shown here is derived from an EMBL/GenBank/DDBJ whole genome shotgun (WGS) entry which is preliminary data.</text>
</comment>
<dbReference type="STRING" id="1797529.A2570_03505"/>
<dbReference type="Gene3D" id="2.70.70.10">
    <property type="entry name" value="Glucose Permease (Domain IIA)"/>
    <property type="match status" value="1"/>
</dbReference>
<dbReference type="PANTHER" id="PTHR21666:SF270">
    <property type="entry name" value="MUREIN HYDROLASE ACTIVATOR ENVC"/>
    <property type="match status" value="1"/>
</dbReference>
<keyword evidence="1" id="KW-0175">Coiled coil</keyword>
<reference evidence="4 5" key="1">
    <citation type="journal article" date="2016" name="Nat. Commun.">
        <title>Thousands of microbial genomes shed light on interconnected biogeochemical processes in an aquifer system.</title>
        <authorList>
            <person name="Anantharaman K."/>
            <person name="Brown C.T."/>
            <person name="Hug L.A."/>
            <person name="Sharon I."/>
            <person name="Castelle C.J."/>
            <person name="Probst A.J."/>
            <person name="Thomas B.C."/>
            <person name="Singh A."/>
            <person name="Wilkins M.J."/>
            <person name="Karaoz U."/>
            <person name="Brodie E.L."/>
            <person name="Williams K.H."/>
            <person name="Hubbard S.S."/>
            <person name="Banfield J.F."/>
        </authorList>
    </citation>
    <scope>NUCLEOTIDE SEQUENCE [LARGE SCALE GENOMIC DNA]</scope>
</reference>
<organism evidence="4 5">
    <name type="scientific">Candidatus Brennerbacteria bacterium RIFOXYD1_FULL_41_16</name>
    <dbReference type="NCBI Taxonomy" id="1797529"/>
    <lineage>
        <taxon>Bacteria</taxon>
        <taxon>Candidatus Brenneribacteriota</taxon>
    </lineage>
</organism>